<name>A0A0D0X2G0_9ACTN</name>
<protein>
    <recommendedName>
        <fullName evidence="1">DUF397 domain-containing protein</fullName>
    </recommendedName>
</protein>
<evidence type="ECO:0000313" key="3">
    <source>
        <dbReference type="Proteomes" id="UP000032254"/>
    </source>
</evidence>
<reference evidence="2 3" key="1">
    <citation type="submission" date="2015-01" db="EMBL/GenBank/DDBJ databases">
        <title>Sequencing and annotation of Micromonospora carbonacea strain JXNU-1 genome.</title>
        <authorList>
            <person name="Long Z."/>
            <person name="Huang Y."/>
            <person name="Jiang Y."/>
        </authorList>
    </citation>
    <scope>NUCLEOTIDE SEQUENCE [LARGE SCALE GENOMIC DNA]</scope>
    <source>
        <strain evidence="2 3">JXNU-1</strain>
    </source>
</reference>
<dbReference type="AlphaFoldDB" id="A0A0D0X2G0"/>
<feature type="domain" description="DUF397" evidence="1">
    <location>
        <begin position="6"/>
        <end position="56"/>
    </location>
</feature>
<organism evidence="2 3">
    <name type="scientific">Micromonospora haikouensis</name>
    <dbReference type="NCBI Taxonomy" id="686309"/>
    <lineage>
        <taxon>Bacteria</taxon>
        <taxon>Bacillati</taxon>
        <taxon>Actinomycetota</taxon>
        <taxon>Actinomycetes</taxon>
        <taxon>Micromonosporales</taxon>
        <taxon>Micromonosporaceae</taxon>
        <taxon>Micromonospora</taxon>
    </lineage>
</organism>
<accession>A0A0D0X2G0</accession>
<gene>
    <name evidence="2" type="ORF">TK50_07660</name>
</gene>
<evidence type="ECO:0000313" key="2">
    <source>
        <dbReference type="EMBL" id="KIR65321.1"/>
    </source>
</evidence>
<dbReference type="PATRIC" id="fig|47853.6.peg.1630"/>
<comment type="caution">
    <text evidence="2">The sequence shown here is derived from an EMBL/GenBank/DDBJ whole genome shotgun (WGS) entry which is preliminary data.</text>
</comment>
<dbReference type="EMBL" id="JXSX01000001">
    <property type="protein sequence ID" value="KIR65321.1"/>
    <property type="molecule type" value="Genomic_DNA"/>
</dbReference>
<dbReference type="RefSeq" id="WP_043962093.1">
    <property type="nucleotide sequence ID" value="NZ_JXSX01000001.1"/>
</dbReference>
<proteinExistence type="predicted"/>
<dbReference type="Pfam" id="PF04149">
    <property type="entry name" value="DUF397"/>
    <property type="match status" value="1"/>
</dbReference>
<dbReference type="Proteomes" id="UP000032254">
    <property type="component" value="Unassembled WGS sequence"/>
</dbReference>
<dbReference type="OrthoDB" id="3430276at2"/>
<keyword evidence="3" id="KW-1185">Reference proteome</keyword>
<dbReference type="InterPro" id="IPR007278">
    <property type="entry name" value="DUF397"/>
</dbReference>
<dbReference type="GeneID" id="301304017"/>
<evidence type="ECO:0000259" key="1">
    <source>
        <dbReference type="Pfam" id="PF04149"/>
    </source>
</evidence>
<sequence>MRRDLWRKSTRSGNNGQCVEVRDRGAQIDVRDSKFPAAAVLSFDPVAWATFTDSLKVDGIRA</sequence>